<organism evidence="2 3">
    <name type="scientific">Chondromyces crocatus</name>
    <dbReference type="NCBI Taxonomy" id="52"/>
    <lineage>
        <taxon>Bacteria</taxon>
        <taxon>Pseudomonadati</taxon>
        <taxon>Myxococcota</taxon>
        <taxon>Polyangia</taxon>
        <taxon>Polyangiales</taxon>
        <taxon>Polyangiaceae</taxon>
        <taxon>Chondromyces</taxon>
    </lineage>
</organism>
<proteinExistence type="predicted"/>
<reference evidence="2 3" key="1">
    <citation type="submission" date="2015-07" db="EMBL/GenBank/DDBJ databases">
        <title>Genome analysis of myxobacterium Chondromyces crocatus Cm c5 reveals a high potential for natural compound synthesis and the genetic basis for the loss of fruiting body formation.</title>
        <authorList>
            <person name="Zaburannyi N."/>
            <person name="Bunk B."/>
            <person name="Maier J."/>
            <person name="Overmann J."/>
            <person name="Mueller R."/>
        </authorList>
    </citation>
    <scope>NUCLEOTIDE SEQUENCE [LARGE SCALE GENOMIC DNA]</scope>
    <source>
        <strain evidence="2 3">Cm c5</strain>
    </source>
</reference>
<evidence type="ECO:0000313" key="2">
    <source>
        <dbReference type="EMBL" id="AKT36319.1"/>
    </source>
</evidence>
<dbReference type="EMBL" id="CP012159">
    <property type="protein sequence ID" value="AKT36319.1"/>
    <property type="molecule type" value="Genomic_DNA"/>
</dbReference>
<feature type="compositionally biased region" description="Basic and acidic residues" evidence="1">
    <location>
        <begin position="31"/>
        <end position="41"/>
    </location>
</feature>
<evidence type="ECO:0000256" key="1">
    <source>
        <dbReference type="SAM" id="MobiDB-lite"/>
    </source>
</evidence>
<keyword evidence="3" id="KW-1185">Reference proteome</keyword>
<feature type="compositionally biased region" description="Low complexity" evidence="1">
    <location>
        <begin position="89"/>
        <end position="129"/>
    </location>
</feature>
<accession>A0A0K1E641</accession>
<feature type="compositionally biased region" description="Polar residues" evidence="1">
    <location>
        <begin position="20"/>
        <end position="30"/>
    </location>
</feature>
<dbReference type="KEGG" id="ccro:CMC5_004330"/>
<feature type="compositionally biased region" description="Polar residues" evidence="1">
    <location>
        <begin position="77"/>
        <end position="88"/>
    </location>
</feature>
<name>A0A0K1E641_CHOCO</name>
<dbReference type="Proteomes" id="UP000067626">
    <property type="component" value="Chromosome"/>
</dbReference>
<protein>
    <submittedName>
        <fullName evidence="2">Uncharacterized protein</fullName>
    </submittedName>
</protein>
<sequence length="425" mass="45833">MHRGRRTQAEKERSARLAATKSSGSRVRVKTSNEAKPERRVSPRTGNTAVATPAPRNARGQAPATRPRSAKEDKGSSLRSSKQTPRTQPSAKPAPAARGAAAPSAAAPKAAAPDAAPAGAAPLLPATPKAARRAPIPERSPPPRPLISAAAAPQPPPQEPELDWDDMPAKPDCGVLAQRWAARGQSLFQRLTEHGIAQHEVRVDLKDGLFVWVDGEGCVSAEAHAQVLCSFCQATSVVSMGWADPLVRAAAVPRIDGMLSERDDIDEEGAWQIAMEAAEACGVSYLYRVSAPHAWYFLGLTGLSFEPTRQWFHPGPPVGLVLRALAEVRAAIEGRAEPRDVIRERLCALGNALIHQAAYTYRGTDWVARLERAGRLLLQLAKRLPRPSFGAIASGQAVEDWLCREFAMDLVKSIELLEDEWSPFS</sequence>
<gene>
    <name evidence="2" type="ORF">CMC5_004330</name>
</gene>
<dbReference type="AlphaFoldDB" id="A0A0K1E641"/>
<feature type="region of interest" description="Disordered" evidence="1">
    <location>
        <begin position="1"/>
        <end position="164"/>
    </location>
</feature>
<evidence type="ECO:0000313" key="3">
    <source>
        <dbReference type="Proteomes" id="UP000067626"/>
    </source>
</evidence>